<dbReference type="Pfam" id="PF13560">
    <property type="entry name" value="HTH_31"/>
    <property type="match status" value="1"/>
</dbReference>
<dbReference type="InterPro" id="IPR001387">
    <property type="entry name" value="Cro/C1-type_HTH"/>
</dbReference>
<evidence type="ECO:0000313" key="1">
    <source>
        <dbReference type="EMBL" id="GIF94791.1"/>
    </source>
</evidence>
<dbReference type="EMBL" id="BONG01000120">
    <property type="protein sequence ID" value="GIF94791.1"/>
    <property type="molecule type" value="Genomic_DNA"/>
</dbReference>
<dbReference type="CDD" id="cd00093">
    <property type="entry name" value="HTH_XRE"/>
    <property type="match status" value="1"/>
</dbReference>
<dbReference type="RefSeq" id="WP_191842632.1">
    <property type="nucleotide sequence ID" value="NZ_BAAALB010000024.1"/>
</dbReference>
<keyword evidence="2" id="KW-1185">Reference proteome</keyword>
<sequence length="425" mass="46581">MGQAPRHLTPSSSLLHYFGAEVRQLREDKCLSAAELGRLVLHSADLVRRIELAERMPSQDFVSRCDDALDAGGSLLRLWPLLDRERRLRLDRCSARESYNPALYDRPVLDWLLAPRMEPQTKPSGEPLVKRAQRDLRELRSLDHRRGGGETYPKVVTALNRDIGALTSTAPAVAVGFLELAGYEAVDLGADGRAQAHYLQALEIVSRAGDRQLGGYLIAVSLAHLSLHCGDAGNVVRLVTAAIRGMDHEGAPTVRAACELVLARAYARLGDEPACTAALHRAERNLDHPGRGNEPEWIAYLGQADLADGMAHCFFDLDRHADAQACAALAIELAGPGRRRRLAIDSALLASSLARTGDVEQACMVGRQAIDHAAATLSFRGAHRIMLMMAELHRYLDVPTVRDLAEYLKLRMPTIPTLLATDLDR</sequence>
<comment type="caution">
    <text evidence="1">The sequence shown here is derived from an EMBL/GenBank/DDBJ whole genome shotgun (WGS) entry which is preliminary data.</text>
</comment>
<dbReference type="Proteomes" id="UP000619293">
    <property type="component" value="Unassembled WGS sequence"/>
</dbReference>
<reference evidence="1 2" key="1">
    <citation type="submission" date="2021-01" db="EMBL/GenBank/DDBJ databases">
        <title>Whole genome shotgun sequence of Catellatospora chokoriensis NBRC 107358.</title>
        <authorList>
            <person name="Komaki H."/>
            <person name="Tamura T."/>
        </authorList>
    </citation>
    <scope>NUCLEOTIDE SEQUENCE [LARGE SCALE GENOMIC DNA]</scope>
    <source>
        <strain evidence="1 2">NBRC 107358</strain>
    </source>
</reference>
<accession>A0A8J3K148</accession>
<organism evidence="1 2">
    <name type="scientific">Catellatospora chokoriensis</name>
    <dbReference type="NCBI Taxonomy" id="310353"/>
    <lineage>
        <taxon>Bacteria</taxon>
        <taxon>Bacillati</taxon>
        <taxon>Actinomycetota</taxon>
        <taxon>Actinomycetes</taxon>
        <taxon>Micromonosporales</taxon>
        <taxon>Micromonosporaceae</taxon>
        <taxon>Catellatospora</taxon>
    </lineage>
</organism>
<dbReference type="AlphaFoldDB" id="A0A8J3K148"/>
<evidence type="ECO:0000313" key="2">
    <source>
        <dbReference type="Proteomes" id="UP000619293"/>
    </source>
</evidence>
<protein>
    <recommendedName>
        <fullName evidence="3">Helix-turn-helix protein</fullName>
    </recommendedName>
</protein>
<proteinExistence type="predicted"/>
<evidence type="ECO:0008006" key="3">
    <source>
        <dbReference type="Google" id="ProtNLM"/>
    </source>
</evidence>
<gene>
    <name evidence="1" type="ORF">Cch02nite_82350</name>
</gene>
<name>A0A8J3K148_9ACTN</name>